<keyword evidence="2" id="KW-0808">Transferase</keyword>
<dbReference type="AlphaFoldDB" id="A0AAF0CH50"/>
<dbReference type="RefSeq" id="WP_274493400.1">
    <property type="nucleotide sequence ID" value="NZ_CP118166.1"/>
</dbReference>
<dbReference type="EMBL" id="CP118166">
    <property type="protein sequence ID" value="WDI31512.1"/>
    <property type="molecule type" value="Genomic_DNA"/>
</dbReference>
<reference evidence="2" key="1">
    <citation type="submission" date="2023-02" db="EMBL/GenBank/DDBJ databases">
        <title>Genome sequence of Hyphococcus flavus.</title>
        <authorList>
            <person name="Rong J.-C."/>
            <person name="Zhao Q."/>
            <person name="Yi M."/>
            <person name="Wu J.-Y."/>
        </authorList>
    </citation>
    <scope>NUCLEOTIDE SEQUENCE</scope>
    <source>
        <strain evidence="2">MCCC 1K03223</strain>
    </source>
</reference>
<dbReference type="InterPro" id="IPR029063">
    <property type="entry name" value="SAM-dependent_MTases_sf"/>
</dbReference>
<dbReference type="InterPro" id="IPR041698">
    <property type="entry name" value="Methyltransf_25"/>
</dbReference>
<gene>
    <name evidence="2" type="ORF">PUV54_16290</name>
</gene>
<feature type="domain" description="Methyltransferase" evidence="1">
    <location>
        <begin position="66"/>
        <end position="159"/>
    </location>
</feature>
<dbReference type="PANTHER" id="PTHR43464">
    <property type="entry name" value="METHYLTRANSFERASE"/>
    <property type="match status" value="1"/>
</dbReference>
<proteinExistence type="predicted"/>
<organism evidence="2 3">
    <name type="scientific">Hyphococcus flavus</name>
    <dbReference type="NCBI Taxonomy" id="1866326"/>
    <lineage>
        <taxon>Bacteria</taxon>
        <taxon>Pseudomonadati</taxon>
        <taxon>Pseudomonadota</taxon>
        <taxon>Alphaproteobacteria</taxon>
        <taxon>Parvularculales</taxon>
        <taxon>Parvularculaceae</taxon>
        <taxon>Hyphococcus</taxon>
    </lineage>
</organism>
<dbReference type="Gene3D" id="3.40.50.150">
    <property type="entry name" value="Vaccinia Virus protein VP39"/>
    <property type="match status" value="1"/>
</dbReference>
<name>A0AAF0CH50_9PROT</name>
<dbReference type="Proteomes" id="UP001214043">
    <property type="component" value="Chromosome"/>
</dbReference>
<dbReference type="KEGG" id="hfl:PUV54_16290"/>
<evidence type="ECO:0000259" key="1">
    <source>
        <dbReference type="Pfam" id="PF13649"/>
    </source>
</evidence>
<sequence>MTDDKGMVAGEPHYIREYRRMISSLRKRSANEEEVMERAVGGAYEKTGAVQAALIDELIPERPIHIIDVGCGSGRLAYALRGQKRIAYSGFDIMADLVEYAKSKCGRSDWRLETISTLQLPVPNACADMVVFMSVFTHLKPGEIKIYIKEALRVLKPGGLVVASYLDPNEPRHTKGWLPAPLQLLARLLGRDVMLTRTSQKMLAEWLTDGGFVIERAIDDGSFGQHVLIASKSGGQIATADGSSYEN</sequence>
<dbReference type="SUPFAM" id="SSF53335">
    <property type="entry name" value="S-adenosyl-L-methionine-dependent methyltransferases"/>
    <property type="match status" value="1"/>
</dbReference>
<dbReference type="CDD" id="cd02440">
    <property type="entry name" value="AdoMet_MTases"/>
    <property type="match status" value="1"/>
</dbReference>
<dbReference type="GO" id="GO:0032259">
    <property type="term" value="P:methylation"/>
    <property type="evidence" value="ECO:0007669"/>
    <property type="project" value="UniProtKB-KW"/>
</dbReference>
<evidence type="ECO:0000313" key="2">
    <source>
        <dbReference type="EMBL" id="WDI31512.1"/>
    </source>
</evidence>
<keyword evidence="2" id="KW-0489">Methyltransferase</keyword>
<accession>A0AAF0CH50</accession>
<dbReference type="Pfam" id="PF13649">
    <property type="entry name" value="Methyltransf_25"/>
    <property type="match status" value="1"/>
</dbReference>
<evidence type="ECO:0000313" key="3">
    <source>
        <dbReference type="Proteomes" id="UP001214043"/>
    </source>
</evidence>
<protein>
    <submittedName>
        <fullName evidence="2">Methyltransferase domain-containing protein</fullName>
    </submittedName>
</protein>
<keyword evidence="3" id="KW-1185">Reference proteome</keyword>
<dbReference type="GO" id="GO:0008168">
    <property type="term" value="F:methyltransferase activity"/>
    <property type="evidence" value="ECO:0007669"/>
    <property type="project" value="UniProtKB-KW"/>
</dbReference>